<evidence type="ECO:0000313" key="4">
    <source>
        <dbReference type="EMBL" id="MBZ5714884.1"/>
    </source>
</evidence>
<feature type="domain" description="Putative endonuclease Z1" evidence="3">
    <location>
        <begin position="247"/>
        <end position="429"/>
    </location>
</feature>
<name>A0ABS7U2Y5_9BACT</name>
<gene>
    <name evidence="4" type="ORF">K7C98_37100</name>
</gene>
<dbReference type="EMBL" id="JAIRAU010000052">
    <property type="protein sequence ID" value="MBZ5714884.1"/>
    <property type="molecule type" value="Genomic_DNA"/>
</dbReference>
<comment type="caution">
    <text evidence="4">The sequence shown here is derived from an EMBL/GenBank/DDBJ whole genome shotgun (WGS) entry which is preliminary data.</text>
</comment>
<reference evidence="4" key="1">
    <citation type="submission" date="2021-08" db="EMBL/GenBank/DDBJ databases">
        <authorList>
            <person name="Stevens D.C."/>
        </authorList>
    </citation>
    <scope>NUCLEOTIDE SEQUENCE</scope>
    <source>
        <strain evidence="4">DSM 53165</strain>
    </source>
</reference>
<keyword evidence="5" id="KW-1185">Reference proteome</keyword>
<organism evidence="4 5">
    <name type="scientific">Nannocystis pusilla</name>
    <dbReference type="NCBI Taxonomy" id="889268"/>
    <lineage>
        <taxon>Bacteria</taxon>
        <taxon>Pseudomonadati</taxon>
        <taxon>Myxococcota</taxon>
        <taxon>Polyangia</taxon>
        <taxon>Nannocystales</taxon>
        <taxon>Nannocystaceae</taxon>
        <taxon>Nannocystis</taxon>
    </lineage>
</organism>
<accession>A0ABS7U2Y5</accession>
<dbReference type="InterPro" id="IPR006935">
    <property type="entry name" value="Helicase/UvrB_N"/>
</dbReference>
<dbReference type="RefSeq" id="WP_224196616.1">
    <property type="nucleotide sequence ID" value="NZ_JAIRAU010000052.1"/>
</dbReference>
<evidence type="ECO:0000259" key="2">
    <source>
        <dbReference type="Pfam" id="PF04851"/>
    </source>
</evidence>
<evidence type="ECO:0008006" key="6">
    <source>
        <dbReference type="Google" id="ProtNLM"/>
    </source>
</evidence>
<sequence length="604" mass="66967">MAMKQNGRYSKQLERLQGQKPPVDTKQIEDAVAGTMRNLASSRSASFVIYGEPQSGKTEMMICLTAKLLDNGHKVIVHLMNDSVDLLAQNLKRFKQSGLSPAAKVLSELPTTTSLPSEMVVFCKKNSKDLEKLIRRLANAGITQVIVIDDEADFATPNAKINQGKITKINQHVATLLGTDGIYIGVTATPARLDLNNTFNNKTELWVQFKPHANYTGWEVFFPLKMSRVQYRLTRLGQGGSAADATAALVRFLVTASYLNTHTDKGEQNWTMLVHTSGKKADHKEDQKTIEEAVDALQDPMSPAFAALMAVIGEEAAKLYPAADVHTVASYVVLNRQRISLTVLNSERERLGENATDPTSPFTIIIGGNIVSRGVTFPNLLSMFFTRDVTTKLQQDTYIQRARMFGARGGYLKHFELTIPTTLYADWRKCFIFHKLALETINSDLGAPVWLAGRRVTVAASASIDRSTVTLDRGEMAFKVFDWDPRIDTIIKGDQTGVDTLSKLRTAVGPEALPQFLIDYIQTIEPNGPGSLAIHVSLNIDGYRDADKTQITRAKGFIGTNDLERHKFPSAAHHIKVYRSEGTGKARVFYKFTEDSVHFVQNRA</sequence>
<dbReference type="Gene3D" id="3.40.50.300">
    <property type="entry name" value="P-loop containing nucleotide triphosphate hydrolases"/>
    <property type="match status" value="1"/>
</dbReference>
<protein>
    <recommendedName>
        <fullName evidence="6">DNA helicase</fullName>
    </recommendedName>
</protein>
<dbReference type="Pfam" id="PF04851">
    <property type="entry name" value="ResIII"/>
    <property type="match status" value="1"/>
</dbReference>
<dbReference type="Proteomes" id="UP001139031">
    <property type="component" value="Unassembled WGS sequence"/>
</dbReference>
<evidence type="ECO:0000313" key="5">
    <source>
        <dbReference type="Proteomes" id="UP001139031"/>
    </source>
</evidence>
<evidence type="ECO:0000259" key="3">
    <source>
        <dbReference type="Pfam" id="PF10593"/>
    </source>
</evidence>
<feature type="region of interest" description="Disordered" evidence="1">
    <location>
        <begin position="1"/>
        <end position="24"/>
    </location>
</feature>
<feature type="domain" description="Helicase/UvrB N-terminal" evidence="2">
    <location>
        <begin position="45"/>
        <end position="192"/>
    </location>
</feature>
<dbReference type="InterPro" id="IPR027417">
    <property type="entry name" value="P-loop_NTPase"/>
</dbReference>
<dbReference type="SUPFAM" id="SSF52540">
    <property type="entry name" value="P-loop containing nucleoside triphosphate hydrolases"/>
    <property type="match status" value="1"/>
</dbReference>
<dbReference type="InterPro" id="IPR018310">
    <property type="entry name" value="Put_endonuclease_Z1-dom"/>
</dbReference>
<dbReference type="Pfam" id="PF10593">
    <property type="entry name" value="Z1"/>
    <property type="match status" value="1"/>
</dbReference>
<evidence type="ECO:0000256" key="1">
    <source>
        <dbReference type="SAM" id="MobiDB-lite"/>
    </source>
</evidence>
<proteinExistence type="predicted"/>